<evidence type="ECO:0000313" key="2">
    <source>
        <dbReference type="Proteomes" id="UP000732380"/>
    </source>
</evidence>
<evidence type="ECO:0000313" key="1">
    <source>
        <dbReference type="EMBL" id="KAG6110223.1"/>
    </source>
</evidence>
<organism evidence="1 2">
    <name type="scientific">Claviceps humidiphila</name>
    <dbReference type="NCBI Taxonomy" id="1294629"/>
    <lineage>
        <taxon>Eukaryota</taxon>
        <taxon>Fungi</taxon>
        <taxon>Dikarya</taxon>
        <taxon>Ascomycota</taxon>
        <taxon>Pezizomycotina</taxon>
        <taxon>Sordariomycetes</taxon>
        <taxon>Hypocreomycetidae</taxon>
        <taxon>Hypocreales</taxon>
        <taxon>Clavicipitaceae</taxon>
        <taxon>Claviceps</taxon>
    </lineage>
</organism>
<reference evidence="1 2" key="1">
    <citation type="journal article" date="2020" name="bioRxiv">
        <title>Whole genome comparisons of ergot fungi reveals the divergence and evolution of species within the genus Claviceps are the result of varying mechanisms driving genome evolution and host range expansion.</title>
        <authorList>
            <person name="Wyka S.A."/>
            <person name="Mondo S.J."/>
            <person name="Liu M."/>
            <person name="Dettman J."/>
            <person name="Nalam V."/>
            <person name="Broders K.D."/>
        </authorList>
    </citation>
    <scope>NUCLEOTIDE SEQUENCE [LARGE SCALE GENOMIC DNA]</scope>
    <source>
        <strain evidence="1 2">LM576</strain>
    </source>
</reference>
<dbReference type="AlphaFoldDB" id="A0A9P7Q0B3"/>
<protein>
    <submittedName>
        <fullName evidence="1">Uncharacterized protein</fullName>
    </submittedName>
</protein>
<name>A0A9P7Q0B3_9HYPO</name>
<dbReference type="EMBL" id="SRQM01000443">
    <property type="protein sequence ID" value="KAG6110223.1"/>
    <property type="molecule type" value="Genomic_DNA"/>
</dbReference>
<proteinExistence type="predicted"/>
<sequence length="246" mass="28312">MGSQWPYDVGNLSPLRYWMDNSIMPYAEALPVFQHPDGQYYPLGMGMMPIDDGEGRGYLSESCLASSFGAQVDSGSSSHEMDYISSPQNIDSIIHANTDYMDTQSKVYFDCLYSRSPVRSQPAIFNAKDYQDQILKEDRQRGWSYKRIKAVRNFNVSESTLRWRHRNLMKSSDQRPRKPTWTERDVDLLRMAVPQFTLTAGRRRVSWKAVSNFIHTHGDSPFAFAFSTCHKKWLEVTRLGNVTPSV</sequence>
<accession>A0A9P7Q0B3</accession>
<keyword evidence="2" id="KW-1185">Reference proteome</keyword>
<gene>
    <name evidence="1" type="ORF">E4U13_005463</name>
</gene>
<comment type="caution">
    <text evidence="1">The sequence shown here is derived from an EMBL/GenBank/DDBJ whole genome shotgun (WGS) entry which is preliminary data.</text>
</comment>
<dbReference type="Proteomes" id="UP000732380">
    <property type="component" value="Unassembled WGS sequence"/>
</dbReference>